<evidence type="ECO:0000256" key="3">
    <source>
        <dbReference type="ARBA" id="ARBA00023134"/>
    </source>
</evidence>
<evidence type="ECO:0000313" key="8">
    <source>
        <dbReference type="Proteomes" id="UP001497525"/>
    </source>
</evidence>
<keyword evidence="5" id="KW-0460">Magnesium</keyword>
<comment type="caution">
    <text evidence="7">The sequence shown here is derived from an EMBL/GenBank/DDBJ whole genome shotgun (WGS) entry which is preliminary data.</text>
</comment>
<feature type="binding site" evidence="5">
    <location>
        <position position="33"/>
    </location>
    <ligand>
        <name>Mg(2+)</name>
        <dbReference type="ChEBI" id="CHEBI:18420"/>
    </ligand>
</feature>
<dbReference type="AlphaFoldDB" id="A0AAV2TXQ2"/>
<dbReference type="GO" id="GO:0030010">
    <property type="term" value="P:establishment of cell polarity"/>
    <property type="evidence" value="ECO:0007669"/>
    <property type="project" value="UniProtKB-ARBA"/>
</dbReference>
<sequence>MGQILSFFMKLFPIRKEKQQKILLLGLDGAGKTTLLYWARLRTAIVTIPTVGMNVEELKLSKIGITFLAWDIGGQEKLRKMWSRFFEDAKGLIFVVDSADLGRLDAAKSELQNVLNESSLDGIPFIVLANKQDLQGAITAEDLERRFSLPEFQQNGSHKGIVKPTVATTGSGVMEALESFGVLVKQYVKDGKRR</sequence>
<comment type="similarity">
    <text evidence="1 6">Belongs to the small GTPase superfamily. Arf family.</text>
</comment>
<keyword evidence="2 4" id="KW-0547">Nucleotide-binding</keyword>
<organism evidence="7 8">
    <name type="scientific">Calicophoron daubneyi</name>
    <name type="common">Rumen fluke</name>
    <name type="synonym">Paramphistomum daubneyi</name>
    <dbReference type="NCBI Taxonomy" id="300641"/>
    <lineage>
        <taxon>Eukaryota</taxon>
        <taxon>Metazoa</taxon>
        <taxon>Spiralia</taxon>
        <taxon>Lophotrochozoa</taxon>
        <taxon>Platyhelminthes</taxon>
        <taxon>Trematoda</taxon>
        <taxon>Digenea</taxon>
        <taxon>Plagiorchiida</taxon>
        <taxon>Pronocephalata</taxon>
        <taxon>Paramphistomoidea</taxon>
        <taxon>Paramphistomidae</taxon>
        <taxon>Calicophoron</taxon>
    </lineage>
</organism>
<evidence type="ECO:0000313" key="7">
    <source>
        <dbReference type="EMBL" id="CAL5139663.1"/>
    </source>
</evidence>
<feature type="binding site" evidence="4">
    <location>
        <begin position="26"/>
        <end position="33"/>
    </location>
    <ligand>
        <name>GTP</name>
        <dbReference type="ChEBI" id="CHEBI:37565"/>
    </ligand>
</feature>
<evidence type="ECO:0000256" key="4">
    <source>
        <dbReference type="PIRSR" id="PIRSR606689-1"/>
    </source>
</evidence>
<feature type="binding site" evidence="4">
    <location>
        <begin position="130"/>
        <end position="133"/>
    </location>
    <ligand>
        <name>GTP</name>
        <dbReference type="ChEBI" id="CHEBI:37565"/>
    </ligand>
</feature>
<dbReference type="Pfam" id="PF00025">
    <property type="entry name" value="Arf"/>
    <property type="match status" value="1"/>
</dbReference>
<dbReference type="GO" id="GO:0046872">
    <property type="term" value="F:metal ion binding"/>
    <property type="evidence" value="ECO:0007669"/>
    <property type="project" value="UniProtKB-KW"/>
</dbReference>
<keyword evidence="5" id="KW-0479">Metal-binding</keyword>
<dbReference type="NCBIfam" id="TIGR00231">
    <property type="entry name" value="small_GTP"/>
    <property type="match status" value="1"/>
</dbReference>
<reference evidence="7" key="1">
    <citation type="submission" date="2024-06" db="EMBL/GenBank/DDBJ databases">
        <authorList>
            <person name="Liu X."/>
            <person name="Lenzi L."/>
            <person name="Haldenby T S."/>
            <person name="Uol C."/>
        </authorList>
    </citation>
    <scope>NUCLEOTIDE SEQUENCE</scope>
</reference>
<feature type="binding site" evidence="5">
    <location>
        <position position="50"/>
    </location>
    <ligand>
        <name>Mg(2+)</name>
        <dbReference type="ChEBI" id="CHEBI:18420"/>
    </ligand>
</feature>
<evidence type="ECO:0000256" key="2">
    <source>
        <dbReference type="ARBA" id="ARBA00022741"/>
    </source>
</evidence>
<dbReference type="InterPro" id="IPR024156">
    <property type="entry name" value="Small_GTPase_ARF"/>
</dbReference>
<dbReference type="PRINTS" id="PR00328">
    <property type="entry name" value="SAR1GTPBP"/>
</dbReference>
<dbReference type="GO" id="GO:0003924">
    <property type="term" value="F:GTPase activity"/>
    <property type="evidence" value="ECO:0007669"/>
    <property type="project" value="InterPro"/>
</dbReference>
<evidence type="ECO:0000256" key="5">
    <source>
        <dbReference type="PIRSR" id="PIRSR606689-2"/>
    </source>
</evidence>
<dbReference type="SMART" id="SM00175">
    <property type="entry name" value="RAB"/>
    <property type="match status" value="1"/>
</dbReference>
<dbReference type="PANTHER" id="PTHR11711">
    <property type="entry name" value="ADP RIBOSYLATION FACTOR-RELATED"/>
    <property type="match status" value="1"/>
</dbReference>
<dbReference type="CDD" id="cd00878">
    <property type="entry name" value="Arf_Arl"/>
    <property type="match status" value="1"/>
</dbReference>
<evidence type="ECO:0000256" key="1">
    <source>
        <dbReference type="ARBA" id="ARBA00010290"/>
    </source>
</evidence>
<accession>A0AAV2TXQ2</accession>
<evidence type="ECO:0000256" key="6">
    <source>
        <dbReference type="RuleBase" id="RU003925"/>
    </source>
</evidence>
<name>A0AAV2TXQ2_CALDB</name>
<dbReference type="FunFam" id="3.40.50.300:FF:000412">
    <property type="entry name" value="ADP-ribosylation factor 1"/>
    <property type="match status" value="1"/>
</dbReference>
<dbReference type="EMBL" id="CAXLJL010000623">
    <property type="protein sequence ID" value="CAL5139663.1"/>
    <property type="molecule type" value="Genomic_DNA"/>
</dbReference>
<dbReference type="InterPro" id="IPR027417">
    <property type="entry name" value="P-loop_NTPase"/>
</dbReference>
<feature type="binding site" evidence="4">
    <location>
        <position position="74"/>
    </location>
    <ligand>
        <name>GTP</name>
        <dbReference type="ChEBI" id="CHEBI:37565"/>
    </ligand>
</feature>
<dbReference type="InterPro" id="IPR005225">
    <property type="entry name" value="Small_GTP-bd"/>
</dbReference>
<keyword evidence="3 4" id="KW-0342">GTP-binding</keyword>
<dbReference type="SMART" id="SM00177">
    <property type="entry name" value="ARF"/>
    <property type="match status" value="1"/>
</dbReference>
<dbReference type="InterPro" id="IPR006689">
    <property type="entry name" value="Small_GTPase_ARF/SAR"/>
</dbReference>
<evidence type="ECO:0008006" key="9">
    <source>
        <dbReference type="Google" id="ProtNLM"/>
    </source>
</evidence>
<proteinExistence type="inferred from homology"/>
<protein>
    <recommendedName>
        <fullName evidence="9">ADP-ribosylation factor</fullName>
    </recommendedName>
</protein>
<dbReference type="Proteomes" id="UP001497525">
    <property type="component" value="Unassembled WGS sequence"/>
</dbReference>
<dbReference type="GO" id="GO:0005525">
    <property type="term" value="F:GTP binding"/>
    <property type="evidence" value="ECO:0007669"/>
    <property type="project" value="UniProtKB-KW"/>
</dbReference>
<dbReference type="SMART" id="SM00178">
    <property type="entry name" value="SAR"/>
    <property type="match status" value="1"/>
</dbReference>
<gene>
    <name evidence="7" type="ORF">CDAUBV1_LOCUS14779</name>
</gene>
<dbReference type="PROSITE" id="PS51417">
    <property type="entry name" value="ARF"/>
    <property type="match status" value="1"/>
</dbReference>
<dbReference type="Gene3D" id="3.40.50.300">
    <property type="entry name" value="P-loop containing nucleotide triphosphate hydrolases"/>
    <property type="match status" value="1"/>
</dbReference>
<dbReference type="SUPFAM" id="SSF52540">
    <property type="entry name" value="P-loop containing nucleoside triphosphate hydrolases"/>
    <property type="match status" value="1"/>
</dbReference>